<keyword evidence="1" id="KW-1185">Reference proteome</keyword>
<dbReference type="AlphaFoldDB" id="A0A1I7YJL3"/>
<sequence>MWTGHCYFRNLWSTTAAPRCPSPRESTCSSRAQHDVHFTPAVNIPICCLEISSIWTRKRLLSCSGPDTVDEAIKESHQIAGFCRSFNARHMTPLLQDSARGCQGQKSVVSSHHFAIVTREFN</sequence>
<accession>A0A1I7YJL3</accession>
<protein>
    <submittedName>
        <fullName evidence="2">Secreted protein</fullName>
    </submittedName>
</protein>
<organism evidence="1 2">
    <name type="scientific">Steinernema glaseri</name>
    <dbReference type="NCBI Taxonomy" id="37863"/>
    <lineage>
        <taxon>Eukaryota</taxon>
        <taxon>Metazoa</taxon>
        <taxon>Ecdysozoa</taxon>
        <taxon>Nematoda</taxon>
        <taxon>Chromadorea</taxon>
        <taxon>Rhabditida</taxon>
        <taxon>Tylenchina</taxon>
        <taxon>Panagrolaimomorpha</taxon>
        <taxon>Strongyloidoidea</taxon>
        <taxon>Steinernematidae</taxon>
        <taxon>Steinernema</taxon>
    </lineage>
</organism>
<proteinExistence type="predicted"/>
<dbReference type="WBParaSite" id="L893_g17076.t1">
    <property type="protein sequence ID" value="L893_g17076.t1"/>
    <property type="gene ID" value="L893_g17076"/>
</dbReference>
<evidence type="ECO:0000313" key="2">
    <source>
        <dbReference type="WBParaSite" id="L893_g17076.t1"/>
    </source>
</evidence>
<reference evidence="2" key="1">
    <citation type="submission" date="2016-11" db="UniProtKB">
        <authorList>
            <consortium name="WormBaseParasite"/>
        </authorList>
    </citation>
    <scope>IDENTIFICATION</scope>
</reference>
<name>A0A1I7YJL3_9BILA</name>
<evidence type="ECO:0000313" key="1">
    <source>
        <dbReference type="Proteomes" id="UP000095287"/>
    </source>
</evidence>
<dbReference type="Proteomes" id="UP000095287">
    <property type="component" value="Unplaced"/>
</dbReference>